<dbReference type="Proteomes" id="UP001217089">
    <property type="component" value="Unassembled WGS sequence"/>
</dbReference>
<dbReference type="PANTHER" id="PTHR24104">
    <property type="entry name" value="E3 UBIQUITIN-PROTEIN LIGASE NHLRC1-RELATED"/>
    <property type="match status" value="1"/>
</dbReference>
<reference evidence="1 2" key="1">
    <citation type="submission" date="2022-12" db="EMBL/GenBank/DDBJ databases">
        <title>Chromosome-level genome of Tegillarca granosa.</title>
        <authorList>
            <person name="Kim J."/>
        </authorList>
    </citation>
    <scope>NUCLEOTIDE SEQUENCE [LARGE SCALE GENOMIC DNA]</scope>
    <source>
        <strain evidence="1">Teg-2019</strain>
        <tissue evidence="1">Adductor muscle</tissue>
    </source>
</reference>
<evidence type="ECO:0000313" key="2">
    <source>
        <dbReference type="Proteomes" id="UP001217089"/>
    </source>
</evidence>
<organism evidence="1 2">
    <name type="scientific">Tegillarca granosa</name>
    <name type="common">Malaysian cockle</name>
    <name type="synonym">Anadara granosa</name>
    <dbReference type="NCBI Taxonomy" id="220873"/>
    <lineage>
        <taxon>Eukaryota</taxon>
        <taxon>Metazoa</taxon>
        <taxon>Spiralia</taxon>
        <taxon>Lophotrochozoa</taxon>
        <taxon>Mollusca</taxon>
        <taxon>Bivalvia</taxon>
        <taxon>Autobranchia</taxon>
        <taxon>Pteriomorphia</taxon>
        <taxon>Arcoida</taxon>
        <taxon>Arcoidea</taxon>
        <taxon>Arcidae</taxon>
        <taxon>Tegillarca</taxon>
    </lineage>
</organism>
<dbReference type="Gene3D" id="2.120.10.30">
    <property type="entry name" value="TolB, C-terminal domain"/>
    <property type="match status" value="2"/>
</dbReference>
<keyword evidence="2" id="KW-1185">Reference proteome</keyword>
<evidence type="ECO:0000313" key="1">
    <source>
        <dbReference type="EMBL" id="KAJ8297874.1"/>
    </source>
</evidence>
<proteinExistence type="predicted"/>
<sequence>MGSLYSFCSVVCTVSDKDAWCGSRDSLVLIQTNGKIKKKVNTDNSLYDITVTSSGDVIFTESGGHTIKKYSSDKVTIIADNLSPYKTQGLRVTSEQDILVCLNDEKNDNKVVRMSLNGQIKQTIQYNKQNKPLFSNPMFVTDNINADICVVDNYSSVVVVVNKDGQLRFMYPESGTYTHTIGLCFGIACDKLGYILISDHLNSRIHQIDSDGKFVQFVLTRQHGIEDPRGLSIDDKGQLWVCNNFGREVRVYKYRSSCSAVCTVSDKEAWCGSRDNLVLIQINGTIKKKVNLDHLINDITVTLSGDVIFTETVSHTIKMYSSDKVTIVANNLSPYTTEGLCGTSEQDILVCLYNRRNDNKVVRMSLNGQIKQTIQYNKQNKPLFSNPVYVTENINGDICVVDDFSAVVVLNKDGEIRFKYPESGKSTPIYGRCYDLACDKLGYILISDAVNNRIHQVDSEGKFVQFVLTGQHGIVNPFGLSIDDKEQLWVCNNYGNEVTVYKYRS</sequence>
<comment type="caution">
    <text evidence="1">The sequence shown here is derived from an EMBL/GenBank/DDBJ whole genome shotgun (WGS) entry which is preliminary data.</text>
</comment>
<protein>
    <submittedName>
        <fullName evidence="1">Uncharacterized protein</fullName>
    </submittedName>
</protein>
<dbReference type="InterPro" id="IPR011042">
    <property type="entry name" value="6-blade_b-propeller_TolB-like"/>
</dbReference>
<dbReference type="PANTHER" id="PTHR24104:SF25">
    <property type="entry name" value="PROTEIN LIN-41"/>
    <property type="match status" value="1"/>
</dbReference>
<dbReference type="EMBL" id="JARBDR010000923">
    <property type="protein sequence ID" value="KAJ8297874.1"/>
    <property type="molecule type" value="Genomic_DNA"/>
</dbReference>
<accession>A0ABQ9DX77</accession>
<dbReference type="SUPFAM" id="SSF63829">
    <property type="entry name" value="Calcium-dependent phosphotriesterase"/>
    <property type="match status" value="1"/>
</dbReference>
<name>A0ABQ9DX77_TEGGR</name>
<dbReference type="SUPFAM" id="SSF101898">
    <property type="entry name" value="NHL repeat"/>
    <property type="match status" value="1"/>
</dbReference>
<gene>
    <name evidence="1" type="ORF">KUTeg_024405</name>
</gene>
<dbReference type="InterPro" id="IPR050952">
    <property type="entry name" value="TRIM-NHL_E3_ligases"/>
</dbReference>